<dbReference type="EMBL" id="UYRU01047971">
    <property type="protein sequence ID" value="VDN09869.1"/>
    <property type="molecule type" value="Genomic_DNA"/>
</dbReference>
<dbReference type="Pfam" id="PF13733">
    <property type="entry name" value="Glyco_transf_7N"/>
    <property type="match status" value="1"/>
</dbReference>
<evidence type="ECO:0000313" key="14">
    <source>
        <dbReference type="EMBL" id="VDN09869.1"/>
    </source>
</evidence>
<keyword evidence="6 11" id="KW-0812">Transmembrane</keyword>
<evidence type="ECO:0000256" key="2">
    <source>
        <dbReference type="ARBA" id="ARBA00004922"/>
    </source>
</evidence>
<feature type="transmembrane region" description="Helical" evidence="11">
    <location>
        <begin position="12"/>
        <end position="33"/>
    </location>
</feature>
<feature type="domain" description="Galactosyltransferase C-terminal" evidence="12">
    <location>
        <begin position="194"/>
        <end position="250"/>
    </location>
</feature>
<dbReference type="PANTHER" id="PTHR19300">
    <property type="entry name" value="BETA-1,4-GALACTOSYLTRANSFERASE"/>
    <property type="match status" value="1"/>
</dbReference>
<dbReference type="InterPro" id="IPR029044">
    <property type="entry name" value="Nucleotide-diphossugar_trans"/>
</dbReference>
<dbReference type="InterPro" id="IPR003859">
    <property type="entry name" value="Galactosyl_T"/>
</dbReference>
<dbReference type="Pfam" id="PF02709">
    <property type="entry name" value="Glyco_transf_7C"/>
    <property type="match status" value="1"/>
</dbReference>
<dbReference type="EC" id="2.4.1.-" evidence="11"/>
<evidence type="ECO:0000313" key="15">
    <source>
        <dbReference type="Proteomes" id="UP000281553"/>
    </source>
</evidence>
<dbReference type="PRINTS" id="PR02050">
    <property type="entry name" value="B14GALTRFASE"/>
</dbReference>
<keyword evidence="15" id="KW-1185">Reference proteome</keyword>
<proteinExistence type="inferred from homology"/>
<keyword evidence="4 11" id="KW-0328">Glycosyltransferase</keyword>
<dbReference type="Gene3D" id="3.90.550.10">
    <property type="entry name" value="Spore Coat Polysaccharide Biosynthesis Protein SpsA, Chain A"/>
    <property type="match status" value="1"/>
</dbReference>
<comment type="similarity">
    <text evidence="3 11">Belongs to the glycosyltransferase 7 family.</text>
</comment>
<evidence type="ECO:0000256" key="5">
    <source>
        <dbReference type="ARBA" id="ARBA00022679"/>
    </source>
</evidence>
<evidence type="ECO:0000256" key="4">
    <source>
        <dbReference type="ARBA" id="ARBA00022676"/>
    </source>
</evidence>
<evidence type="ECO:0000256" key="9">
    <source>
        <dbReference type="ARBA" id="ARBA00023136"/>
    </source>
</evidence>
<dbReference type="Proteomes" id="UP000281553">
    <property type="component" value="Unassembled WGS sequence"/>
</dbReference>
<reference evidence="14 15" key="1">
    <citation type="submission" date="2018-11" db="EMBL/GenBank/DDBJ databases">
        <authorList>
            <consortium name="Pathogen Informatics"/>
        </authorList>
    </citation>
    <scope>NUCLEOTIDE SEQUENCE [LARGE SCALE GENOMIC DNA]</scope>
</reference>
<name>A0A3P7NKH5_DIBLA</name>
<dbReference type="GO" id="GO:0008378">
    <property type="term" value="F:galactosyltransferase activity"/>
    <property type="evidence" value="ECO:0007669"/>
    <property type="project" value="TreeGrafter"/>
</dbReference>
<keyword evidence="9 11" id="KW-0472">Membrane</keyword>
<evidence type="ECO:0000256" key="1">
    <source>
        <dbReference type="ARBA" id="ARBA00004606"/>
    </source>
</evidence>
<gene>
    <name evidence="14" type="ORF">DILT_LOCUS5700</name>
</gene>
<evidence type="ECO:0000256" key="11">
    <source>
        <dbReference type="RuleBase" id="RU368121"/>
    </source>
</evidence>
<evidence type="ECO:0000256" key="6">
    <source>
        <dbReference type="ARBA" id="ARBA00022692"/>
    </source>
</evidence>
<keyword evidence="10 11" id="KW-0325">Glycoprotein</keyword>
<evidence type="ECO:0000256" key="10">
    <source>
        <dbReference type="ARBA" id="ARBA00023180"/>
    </source>
</evidence>
<dbReference type="GO" id="GO:0005975">
    <property type="term" value="P:carbohydrate metabolic process"/>
    <property type="evidence" value="ECO:0007669"/>
    <property type="project" value="InterPro"/>
</dbReference>
<keyword evidence="7 11" id="KW-0735">Signal-anchor</keyword>
<sequence length="307" mass="34774">MIGAYFYKRYFLSTIIIVLVVVLGINIYFLGVFQPSLKTIYLPHTGIGSASFLRSANTSELSTIDAKMQAQSFTPLGDSANFTVAIVVPYRNRSEDLSRFLTHMLPFLSTQNSQCVVLVVEQAGNGSFNRAKLFNVAIREIRNSVSGDRLFGIECFILHDVDKVPSSPFVVYDCGQNVRQLVNAFRTGKQVTRLYNSFLGAATALSWRHVETINGASNIFYGWGGEDDDLSHRLQLNNIRVDRPLDTMGVFAEFSRNHPRDRNTHASELSRPQSVALRWRKDGIAQTRYQLLHRRDYEHFVWILAAI</sequence>
<evidence type="ECO:0000256" key="3">
    <source>
        <dbReference type="ARBA" id="ARBA00005735"/>
    </source>
</evidence>
<keyword evidence="8 11" id="KW-1133">Transmembrane helix</keyword>
<accession>A0A3P7NKH5</accession>
<dbReference type="SUPFAM" id="SSF53448">
    <property type="entry name" value="Nucleotide-diphospho-sugar transferases"/>
    <property type="match status" value="1"/>
</dbReference>
<comment type="function">
    <text evidence="11">Catalyses the transfer of galactose onto proteins or lipids.</text>
</comment>
<dbReference type="UniPathway" id="UPA00378"/>
<keyword evidence="5 11" id="KW-0808">Transferase</keyword>
<evidence type="ECO:0000256" key="7">
    <source>
        <dbReference type="ARBA" id="ARBA00022968"/>
    </source>
</evidence>
<evidence type="ECO:0000256" key="8">
    <source>
        <dbReference type="ARBA" id="ARBA00022989"/>
    </source>
</evidence>
<dbReference type="GO" id="GO:0016020">
    <property type="term" value="C:membrane"/>
    <property type="evidence" value="ECO:0007669"/>
    <property type="project" value="UniProtKB-SubCell"/>
</dbReference>
<dbReference type="InterPro" id="IPR027995">
    <property type="entry name" value="Galactosyl_T_N"/>
</dbReference>
<dbReference type="PANTHER" id="PTHR19300:SF57">
    <property type="entry name" value="BETA-1,4-N-ACETYLGALACTOSAMINYLTRANSFERASE"/>
    <property type="match status" value="1"/>
</dbReference>
<organism evidence="14 15">
    <name type="scientific">Dibothriocephalus latus</name>
    <name type="common">Fish tapeworm</name>
    <name type="synonym">Diphyllobothrium latum</name>
    <dbReference type="NCBI Taxonomy" id="60516"/>
    <lineage>
        <taxon>Eukaryota</taxon>
        <taxon>Metazoa</taxon>
        <taxon>Spiralia</taxon>
        <taxon>Lophotrochozoa</taxon>
        <taxon>Platyhelminthes</taxon>
        <taxon>Cestoda</taxon>
        <taxon>Eucestoda</taxon>
        <taxon>Diphyllobothriidea</taxon>
        <taxon>Diphyllobothriidae</taxon>
        <taxon>Dibothriocephalus</taxon>
    </lineage>
</organism>
<dbReference type="AlphaFoldDB" id="A0A3P7NKH5"/>
<evidence type="ECO:0000259" key="13">
    <source>
        <dbReference type="Pfam" id="PF13733"/>
    </source>
</evidence>
<protein>
    <recommendedName>
        <fullName evidence="11">Beta-1,4-galactosyltransferase</fullName>
        <ecNumber evidence="11">2.4.1.-</ecNumber>
    </recommendedName>
</protein>
<dbReference type="GO" id="GO:0005794">
    <property type="term" value="C:Golgi apparatus"/>
    <property type="evidence" value="ECO:0007669"/>
    <property type="project" value="TreeGrafter"/>
</dbReference>
<comment type="pathway">
    <text evidence="2 11">Protein modification; protein glycosylation.</text>
</comment>
<comment type="subcellular location">
    <subcellularLocation>
        <location evidence="1">Membrane</location>
        <topology evidence="1">Single-pass type II membrane protein</topology>
    </subcellularLocation>
</comment>
<evidence type="ECO:0000259" key="12">
    <source>
        <dbReference type="Pfam" id="PF02709"/>
    </source>
</evidence>
<feature type="domain" description="Galactosyltransferase N-terminal" evidence="13">
    <location>
        <begin position="66"/>
        <end position="174"/>
    </location>
</feature>
<dbReference type="OrthoDB" id="10016069at2759"/>
<dbReference type="InterPro" id="IPR027791">
    <property type="entry name" value="Galactosyl_T_C"/>
</dbReference>